<dbReference type="EMBL" id="JASMQC010000014">
    <property type="protein sequence ID" value="KAK1940433.1"/>
    <property type="molecule type" value="Genomic_DNA"/>
</dbReference>
<feature type="compositionally biased region" description="Basic and acidic residues" evidence="1">
    <location>
        <begin position="15"/>
        <end position="25"/>
    </location>
</feature>
<proteinExistence type="predicted"/>
<gene>
    <name evidence="2" type="ORF">P3T76_007884</name>
</gene>
<dbReference type="Proteomes" id="UP001259832">
    <property type="component" value="Unassembled WGS sequence"/>
</dbReference>
<feature type="compositionally biased region" description="Acidic residues" evidence="1">
    <location>
        <begin position="1"/>
        <end position="11"/>
    </location>
</feature>
<accession>A0AAD9LKX4</accession>
<reference evidence="2" key="1">
    <citation type="submission" date="2023-08" db="EMBL/GenBank/DDBJ databases">
        <title>Reference Genome Resource for the Citrus Pathogen Phytophthora citrophthora.</title>
        <authorList>
            <person name="Moller H."/>
            <person name="Coetzee B."/>
            <person name="Rose L.J."/>
            <person name="Van Niekerk J.M."/>
        </authorList>
    </citation>
    <scope>NUCLEOTIDE SEQUENCE</scope>
    <source>
        <strain evidence="2">STE-U-9442</strain>
    </source>
</reference>
<evidence type="ECO:0000313" key="3">
    <source>
        <dbReference type="Proteomes" id="UP001259832"/>
    </source>
</evidence>
<evidence type="ECO:0000256" key="1">
    <source>
        <dbReference type="SAM" id="MobiDB-lite"/>
    </source>
</evidence>
<comment type="caution">
    <text evidence="2">The sequence shown here is derived from an EMBL/GenBank/DDBJ whole genome shotgun (WGS) entry which is preliminary data.</text>
</comment>
<evidence type="ECO:0000313" key="2">
    <source>
        <dbReference type="EMBL" id="KAK1940433.1"/>
    </source>
</evidence>
<dbReference type="AlphaFoldDB" id="A0AAD9LKX4"/>
<keyword evidence="3" id="KW-1185">Reference proteome</keyword>
<sequence>MRGADAEETEVLMETIHEKSTSGDGRRKKHRRVHFEVIGSLNTGDGGSSGSFTNRAGDAVGEAPVLERTDLEMQVVPLELCVDMDKDVGLRQPRLSWPSVVYTGRRHKSQLCV</sequence>
<protein>
    <submittedName>
        <fullName evidence="2">Uncharacterized protein</fullName>
    </submittedName>
</protein>
<name>A0AAD9LKX4_9STRA</name>
<feature type="region of interest" description="Disordered" evidence="1">
    <location>
        <begin position="1"/>
        <end position="31"/>
    </location>
</feature>
<organism evidence="2 3">
    <name type="scientific">Phytophthora citrophthora</name>
    <dbReference type="NCBI Taxonomy" id="4793"/>
    <lineage>
        <taxon>Eukaryota</taxon>
        <taxon>Sar</taxon>
        <taxon>Stramenopiles</taxon>
        <taxon>Oomycota</taxon>
        <taxon>Peronosporomycetes</taxon>
        <taxon>Peronosporales</taxon>
        <taxon>Peronosporaceae</taxon>
        <taxon>Phytophthora</taxon>
    </lineage>
</organism>